<sequence length="110" mass="12891">MNSVVRRLSSLFRQSGCAIQPFNGQHHQLLQPCRGIRVDVRNGNLEQALTFLQRKMTSSGIERMIKHEQRFHIKNSEKRVLARKSLERRLRSEDLARKLKSIMIKKVRGL</sequence>
<protein>
    <submittedName>
        <fullName evidence="1">Uncharacterized protein</fullName>
    </submittedName>
</protein>
<name>A0ACB0J810_TRIPR</name>
<keyword evidence="2" id="KW-1185">Reference proteome</keyword>
<evidence type="ECO:0000313" key="1">
    <source>
        <dbReference type="EMBL" id="CAJ2640316.1"/>
    </source>
</evidence>
<reference evidence="1" key="1">
    <citation type="submission" date="2023-10" db="EMBL/GenBank/DDBJ databases">
        <authorList>
            <person name="Rodriguez Cubillos JULIANA M."/>
            <person name="De Vega J."/>
        </authorList>
    </citation>
    <scope>NUCLEOTIDE SEQUENCE</scope>
</reference>
<evidence type="ECO:0000313" key="2">
    <source>
        <dbReference type="Proteomes" id="UP001177021"/>
    </source>
</evidence>
<accession>A0ACB0J810</accession>
<organism evidence="1 2">
    <name type="scientific">Trifolium pratense</name>
    <name type="common">Red clover</name>
    <dbReference type="NCBI Taxonomy" id="57577"/>
    <lineage>
        <taxon>Eukaryota</taxon>
        <taxon>Viridiplantae</taxon>
        <taxon>Streptophyta</taxon>
        <taxon>Embryophyta</taxon>
        <taxon>Tracheophyta</taxon>
        <taxon>Spermatophyta</taxon>
        <taxon>Magnoliopsida</taxon>
        <taxon>eudicotyledons</taxon>
        <taxon>Gunneridae</taxon>
        <taxon>Pentapetalae</taxon>
        <taxon>rosids</taxon>
        <taxon>fabids</taxon>
        <taxon>Fabales</taxon>
        <taxon>Fabaceae</taxon>
        <taxon>Papilionoideae</taxon>
        <taxon>50 kb inversion clade</taxon>
        <taxon>NPAAA clade</taxon>
        <taxon>Hologalegina</taxon>
        <taxon>IRL clade</taxon>
        <taxon>Trifolieae</taxon>
        <taxon>Trifolium</taxon>
    </lineage>
</organism>
<gene>
    <name evidence="1" type="ORF">MILVUS5_LOCUS10187</name>
</gene>
<comment type="caution">
    <text evidence="1">The sequence shown here is derived from an EMBL/GenBank/DDBJ whole genome shotgun (WGS) entry which is preliminary data.</text>
</comment>
<dbReference type="Proteomes" id="UP001177021">
    <property type="component" value="Unassembled WGS sequence"/>
</dbReference>
<dbReference type="EMBL" id="CASHSV030000024">
    <property type="protein sequence ID" value="CAJ2640316.1"/>
    <property type="molecule type" value="Genomic_DNA"/>
</dbReference>
<proteinExistence type="predicted"/>